<feature type="region of interest" description="Disordered" evidence="1">
    <location>
        <begin position="1"/>
        <end position="30"/>
    </location>
</feature>
<keyword evidence="2" id="KW-0472">Membrane</keyword>
<feature type="compositionally biased region" description="Basic and acidic residues" evidence="1">
    <location>
        <begin position="1"/>
        <end position="11"/>
    </location>
</feature>
<evidence type="ECO:0000256" key="1">
    <source>
        <dbReference type="SAM" id="MobiDB-lite"/>
    </source>
</evidence>
<dbReference type="AlphaFoldDB" id="A0A645CAM0"/>
<dbReference type="EMBL" id="VSSQ01025682">
    <property type="protein sequence ID" value="MPM73981.1"/>
    <property type="molecule type" value="Genomic_DNA"/>
</dbReference>
<gene>
    <name evidence="3" type="ORF">SDC9_120966</name>
</gene>
<proteinExistence type="predicted"/>
<sequence length="194" mass="21229">MSEEDIKKEESTEGAAKESASPNADSAGKEPVVKPIWNRTAMVIFFIAAFALVGVWYMAAEQQNRRASAHDIVKNMNQIKASTLMVFSNPANWELFPVGSRIKFTNDFTNDIGLGGESERPSKKDFTKYEVIHTPEGLFVAYQGDATESGVLRELTAMNKAEGLYKTASVEGGYYNEGGAAPVYLLIKAAPARH</sequence>
<evidence type="ECO:0000313" key="3">
    <source>
        <dbReference type="EMBL" id="MPM73981.1"/>
    </source>
</evidence>
<keyword evidence="2" id="KW-1133">Transmembrane helix</keyword>
<organism evidence="3">
    <name type="scientific">bioreactor metagenome</name>
    <dbReference type="NCBI Taxonomy" id="1076179"/>
    <lineage>
        <taxon>unclassified sequences</taxon>
        <taxon>metagenomes</taxon>
        <taxon>ecological metagenomes</taxon>
    </lineage>
</organism>
<reference evidence="3" key="1">
    <citation type="submission" date="2019-08" db="EMBL/GenBank/DDBJ databases">
        <authorList>
            <person name="Kucharzyk K."/>
            <person name="Murdoch R.W."/>
            <person name="Higgins S."/>
            <person name="Loffler F."/>
        </authorList>
    </citation>
    <scope>NUCLEOTIDE SEQUENCE</scope>
</reference>
<protein>
    <submittedName>
        <fullName evidence="3">Uncharacterized protein</fullName>
    </submittedName>
</protein>
<accession>A0A645CAM0</accession>
<evidence type="ECO:0000256" key="2">
    <source>
        <dbReference type="SAM" id="Phobius"/>
    </source>
</evidence>
<name>A0A645CAM0_9ZZZZ</name>
<feature type="transmembrane region" description="Helical" evidence="2">
    <location>
        <begin position="36"/>
        <end position="59"/>
    </location>
</feature>
<comment type="caution">
    <text evidence="3">The sequence shown here is derived from an EMBL/GenBank/DDBJ whole genome shotgun (WGS) entry which is preliminary data.</text>
</comment>
<keyword evidence="2" id="KW-0812">Transmembrane</keyword>